<comment type="caution">
    <text evidence="2">The sequence shown here is derived from an EMBL/GenBank/DDBJ whole genome shotgun (WGS) entry which is preliminary data.</text>
</comment>
<proteinExistence type="predicted"/>
<evidence type="ECO:0008006" key="4">
    <source>
        <dbReference type="Google" id="ProtNLM"/>
    </source>
</evidence>
<evidence type="ECO:0000256" key="1">
    <source>
        <dbReference type="SAM" id="SignalP"/>
    </source>
</evidence>
<feature type="signal peptide" evidence="1">
    <location>
        <begin position="1"/>
        <end position="21"/>
    </location>
</feature>
<dbReference type="Proteomes" id="UP001431429">
    <property type="component" value="Unassembled WGS sequence"/>
</dbReference>
<dbReference type="PROSITE" id="PS51257">
    <property type="entry name" value="PROKAR_LIPOPROTEIN"/>
    <property type="match status" value="1"/>
</dbReference>
<dbReference type="RefSeq" id="WP_250921478.1">
    <property type="nucleotide sequence ID" value="NZ_JAMQAW010000029.1"/>
</dbReference>
<name>A0ABT0UUW1_9ACTN</name>
<gene>
    <name evidence="2" type="ORF">NBG84_23120</name>
</gene>
<sequence length="139" mass="14937">MRTTTTTTLAALLLVSLTACGTVDGRSTPGTTAPSPGDTRTAKQRFLVDAFSANFEGWTDYAPNEKDLAPFPTAWCKGLSEGRSIESLFDKKGADLYPSGSDWATIKSDANKLLLIAVDTHCPELHNQVTEELSKQSTP</sequence>
<protein>
    <recommendedName>
        <fullName evidence="4">Lipoprotein</fullName>
    </recommendedName>
</protein>
<feature type="chain" id="PRO_5046388233" description="Lipoprotein" evidence="1">
    <location>
        <begin position="22"/>
        <end position="139"/>
    </location>
</feature>
<keyword evidence="3" id="KW-1185">Reference proteome</keyword>
<accession>A0ABT0UUW1</accession>
<evidence type="ECO:0000313" key="2">
    <source>
        <dbReference type="EMBL" id="MCM2391148.1"/>
    </source>
</evidence>
<evidence type="ECO:0000313" key="3">
    <source>
        <dbReference type="Proteomes" id="UP001431429"/>
    </source>
</evidence>
<organism evidence="2 3">
    <name type="scientific">Streptomyces albipurpureus</name>
    <dbReference type="NCBI Taxonomy" id="2897419"/>
    <lineage>
        <taxon>Bacteria</taxon>
        <taxon>Bacillati</taxon>
        <taxon>Actinomycetota</taxon>
        <taxon>Actinomycetes</taxon>
        <taxon>Kitasatosporales</taxon>
        <taxon>Streptomycetaceae</taxon>
        <taxon>Streptomyces</taxon>
    </lineage>
</organism>
<keyword evidence="1" id="KW-0732">Signal</keyword>
<reference evidence="2" key="1">
    <citation type="submission" date="2022-06" db="EMBL/GenBank/DDBJ databases">
        <title>Genome public.</title>
        <authorList>
            <person name="Sun Q."/>
        </authorList>
    </citation>
    <scope>NUCLEOTIDE SEQUENCE</scope>
    <source>
        <strain evidence="2">CWNU-1</strain>
    </source>
</reference>
<dbReference type="EMBL" id="JAMQAW010000029">
    <property type="protein sequence ID" value="MCM2391148.1"/>
    <property type="molecule type" value="Genomic_DNA"/>
</dbReference>